<dbReference type="Gene3D" id="1.10.150.20">
    <property type="entry name" value="5' to 3' exonuclease, C-terminal subdomain"/>
    <property type="match status" value="1"/>
</dbReference>
<dbReference type="InterPro" id="IPR043502">
    <property type="entry name" value="DNA/RNA_pol_sf"/>
</dbReference>
<dbReference type="HAMAP" id="MF_01113">
    <property type="entry name" value="DNApol_IV"/>
    <property type="match status" value="1"/>
</dbReference>
<dbReference type="InterPro" id="IPR050116">
    <property type="entry name" value="DNA_polymerase-Y"/>
</dbReference>
<dbReference type="Gene3D" id="3.30.1490.100">
    <property type="entry name" value="DNA polymerase, Y-family, little finger domain"/>
    <property type="match status" value="1"/>
</dbReference>
<keyword evidence="6" id="KW-0479">Metal-binding</keyword>
<keyword evidence="6" id="KW-0238">DNA-binding</keyword>
<gene>
    <name evidence="6" type="primary">dinB</name>
    <name evidence="8" type="ORF">H9637_16745</name>
</gene>
<dbReference type="Gene3D" id="3.30.70.270">
    <property type="match status" value="1"/>
</dbReference>
<dbReference type="InterPro" id="IPR022880">
    <property type="entry name" value="DNApol_IV"/>
</dbReference>
<organism evidence="8 9">
    <name type="scientific">Clostridium faecium</name>
    <dbReference type="NCBI Taxonomy" id="2762223"/>
    <lineage>
        <taxon>Bacteria</taxon>
        <taxon>Bacillati</taxon>
        <taxon>Bacillota</taxon>
        <taxon>Clostridia</taxon>
        <taxon>Eubacteriales</taxon>
        <taxon>Clostridiaceae</taxon>
        <taxon>Clostridium</taxon>
    </lineage>
</organism>
<dbReference type="PROSITE" id="PS50173">
    <property type="entry name" value="UMUC"/>
    <property type="match status" value="1"/>
</dbReference>
<comment type="caution">
    <text evidence="8">The sequence shown here is derived from an EMBL/GenBank/DDBJ whole genome shotgun (WGS) entry which is preliminary data.</text>
</comment>
<dbReference type="RefSeq" id="WP_191741599.1">
    <property type="nucleotide sequence ID" value="NZ_JACSQB010000160.1"/>
</dbReference>
<evidence type="ECO:0000256" key="5">
    <source>
        <dbReference type="ARBA" id="ARBA00022932"/>
    </source>
</evidence>
<comment type="cofactor">
    <cofactor evidence="6">
        <name>Mg(2+)</name>
        <dbReference type="ChEBI" id="CHEBI:18420"/>
    </cofactor>
    <text evidence="6">Binds 2 magnesium ions per subunit.</text>
</comment>
<dbReference type="PANTHER" id="PTHR11076:SF35">
    <property type="entry name" value="DNA REPAIR PROTEIN HOMOLOG YOBH"/>
    <property type="match status" value="1"/>
</dbReference>
<evidence type="ECO:0000313" key="9">
    <source>
        <dbReference type="Proteomes" id="UP000627166"/>
    </source>
</evidence>
<dbReference type="PANTHER" id="PTHR11076">
    <property type="entry name" value="DNA REPAIR POLYMERASE UMUC / TRANSFERASE FAMILY MEMBER"/>
    <property type="match status" value="1"/>
</dbReference>
<keyword evidence="6" id="KW-0235">DNA replication</keyword>
<reference evidence="8 9" key="1">
    <citation type="submission" date="2020-08" db="EMBL/GenBank/DDBJ databases">
        <title>A Genomic Blueprint of the Chicken Gut Microbiome.</title>
        <authorList>
            <person name="Gilroy R."/>
            <person name="Ravi A."/>
            <person name="Getino M."/>
            <person name="Pursley I."/>
            <person name="Horton D.L."/>
            <person name="Alikhan N.-F."/>
            <person name="Baker D."/>
            <person name="Gharbi K."/>
            <person name="Hall N."/>
            <person name="Watson M."/>
            <person name="Adriaenssens E.M."/>
            <person name="Foster-Nyarko E."/>
            <person name="Jarju S."/>
            <person name="Secka A."/>
            <person name="Antonio M."/>
            <person name="Oren A."/>
            <person name="Chaudhuri R."/>
            <person name="La Ragione R.M."/>
            <person name="Hildebrand F."/>
            <person name="Pallen M.J."/>
        </authorList>
    </citation>
    <scope>NUCLEOTIDE SEQUENCE [LARGE SCALE GENOMIC DNA]</scope>
    <source>
        <strain evidence="8 9">N37</strain>
    </source>
</reference>
<dbReference type="Gene3D" id="3.40.1170.60">
    <property type="match status" value="1"/>
</dbReference>
<feature type="binding site" evidence="6">
    <location>
        <position position="114"/>
    </location>
    <ligand>
        <name>Mg(2+)</name>
        <dbReference type="ChEBI" id="CHEBI:18420"/>
    </ligand>
</feature>
<evidence type="ECO:0000259" key="7">
    <source>
        <dbReference type="PROSITE" id="PS50173"/>
    </source>
</evidence>
<dbReference type="EMBL" id="JACSQB010000160">
    <property type="protein sequence ID" value="MBD8048657.1"/>
    <property type="molecule type" value="Genomic_DNA"/>
</dbReference>
<keyword evidence="6" id="KW-0808">Transferase</keyword>
<proteinExistence type="inferred from homology"/>
<keyword evidence="5 6" id="KW-0239">DNA-directed DNA polymerase</keyword>
<keyword evidence="6" id="KW-0460">Magnesium</keyword>
<dbReference type="EC" id="2.7.7.7" evidence="6"/>
<keyword evidence="9" id="KW-1185">Reference proteome</keyword>
<dbReference type="Pfam" id="PF00817">
    <property type="entry name" value="IMS"/>
    <property type="match status" value="1"/>
</dbReference>
<keyword evidence="4 6" id="KW-0227">DNA damage</keyword>
<dbReference type="Pfam" id="PF11799">
    <property type="entry name" value="IMS_C"/>
    <property type="match status" value="1"/>
</dbReference>
<comment type="subunit">
    <text evidence="6">Monomer.</text>
</comment>
<evidence type="ECO:0000256" key="2">
    <source>
        <dbReference type="ARBA" id="ARBA00022457"/>
    </source>
</evidence>
<feature type="binding site" evidence="6">
    <location>
        <position position="12"/>
    </location>
    <ligand>
        <name>Mg(2+)</name>
        <dbReference type="ChEBI" id="CHEBI:18420"/>
    </ligand>
</feature>
<evidence type="ECO:0000313" key="8">
    <source>
        <dbReference type="EMBL" id="MBD8048657.1"/>
    </source>
</evidence>
<keyword evidence="2 6" id="KW-0515">Mutator protein</keyword>
<comment type="function">
    <text evidence="6">Poorly processive, error-prone DNA polymerase involved in untargeted mutagenesis. Copies undamaged DNA at stalled replication forks, which arise in vivo from mismatched or misaligned primer ends. These misaligned primers can be extended by PolIV. Exhibits no 3'-5' exonuclease (proofreading) activity. May be involved in translesional synthesis, in conjunction with the beta clamp from PolIII.</text>
</comment>
<dbReference type="CDD" id="cd03586">
    <property type="entry name" value="PolY_Pol_IV_kappa"/>
    <property type="match status" value="1"/>
</dbReference>
<dbReference type="InterPro" id="IPR001126">
    <property type="entry name" value="UmuC"/>
</dbReference>
<dbReference type="SUPFAM" id="SSF100879">
    <property type="entry name" value="Lesion bypass DNA polymerase (Y-family), little finger domain"/>
    <property type="match status" value="1"/>
</dbReference>
<dbReference type="SUPFAM" id="SSF56672">
    <property type="entry name" value="DNA/RNA polymerases"/>
    <property type="match status" value="1"/>
</dbReference>
<dbReference type="InterPro" id="IPR043128">
    <property type="entry name" value="Rev_trsase/Diguanyl_cyclase"/>
</dbReference>
<dbReference type="Proteomes" id="UP000627166">
    <property type="component" value="Unassembled WGS sequence"/>
</dbReference>
<comment type="similarity">
    <text evidence="1 6">Belongs to the DNA polymerase type-Y family.</text>
</comment>
<feature type="active site" evidence="6">
    <location>
        <position position="115"/>
    </location>
</feature>
<name>A0ABR8YWZ2_9CLOT</name>
<evidence type="ECO:0000256" key="4">
    <source>
        <dbReference type="ARBA" id="ARBA00022763"/>
    </source>
</evidence>
<evidence type="ECO:0000256" key="1">
    <source>
        <dbReference type="ARBA" id="ARBA00010945"/>
    </source>
</evidence>
<feature type="domain" description="UmuC" evidence="7">
    <location>
        <begin position="8"/>
        <end position="196"/>
    </location>
</feature>
<dbReference type="InterPro" id="IPR017961">
    <property type="entry name" value="DNA_pol_Y-fam_little_finger"/>
</dbReference>
<protein>
    <recommendedName>
        <fullName evidence="6">DNA polymerase IV</fullName>
        <shortName evidence="6">Pol IV</shortName>
        <ecNumber evidence="6">2.7.7.7</ecNumber>
    </recommendedName>
</protein>
<evidence type="ECO:0000256" key="6">
    <source>
        <dbReference type="HAMAP-Rule" id="MF_01113"/>
    </source>
</evidence>
<keyword evidence="6" id="KW-0234">DNA repair</keyword>
<keyword evidence="6" id="KW-0963">Cytoplasm</keyword>
<comment type="catalytic activity">
    <reaction evidence="6">
        <text>DNA(n) + a 2'-deoxyribonucleoside 5'-triphosphate = DNA(n+1) + diphosphate</text>
        <dbReference type="Rhea" id="RHEA:22508"/>
        <dbReference type="Rhea" id="RHEA-COMP:17339"/>
        <dbReference type="Rhea" id="RHEA-COMP:17340"/>
        <dbReference type="ChEBI" id="CHEBI:33019"/>
        <dbReference type="ChEBI" id="CHEBI:61560"/>
        <dbReference type="ChEBI" id="CHEBI:173112"/>
        <dbReference type="EC" id="2.7.7.7"/>
    </reaction>
</comment>
<evidence type="ECO:0000256" key="3">
    <source>
        <dbReference type="ARBA" id="ARBA00022695"/>
    </source>
</evidence>
<sequence>MESYSKCIFHIDVNSAYLSWTAVDRLKKGEKIDLRDIPSVIGGDEKLRRGVVLAKSIPAKKYNVITGESLYSAFKKCPNLKVIHGDFELYNKCSKDMIDILSEYTPLLEQYSIDECFLEVTNKNYMKEDYIKLAHTIKDRIKKQLGFTVNIGISSNKLLAKMASDFKKPDRVHTLFKEEIERKMWTLPVENLFMVGKATIPKLKRININTIGELAKYDVEKLRYFFKSYGEMIHNYANGIDSSTIDINKKYKHKNMGNSTTISFDVEDKETAHRILLSLCETLGMRLRKHNNYCNVVSVSIKNSDFLNYSKQRKIRNPTNSTNELYKISCKLFDELWYGEPIRHLAINTSIVNENFGVQLSLFDKKEDEKYIILEKTIDSIREKYGNKSIIKSSFLNSNINPMSGGLKKELQDDDTK</sequence>
<keyword evidence="3 6" id="KW-0548">Nucleotidyltransferase</keyword>
<comment type="subcellular location">
    <subcellularLocation>
        <location evidence="6">Cytoplasm</location>
    </subcellularLocation>
</comment>
<accession>A0ABR8YWZ2</accession>
<feature type="site" description="Substrate discrimination" evidence="6">
    <location>
        <position position="17"/>
    </location>
</feature>
<dbReference type="InterPro" id="IPR036775">
    <property type="entry name" value="DNA_pol_Y-fam_lit_finger_sf"/>
</dbReference>